<keyword evidence="2" id="KW-0378">Hydrolase</keyword>
<feature type="domain" description="Calcineurin-like phosphoesterase" evidence="5">
    <location>
        <begin position="11"/>
        <end position="205"/>
    </location>
</feature>
<dbReference type="Pfam" id="PF00149">
    <property type="entry name" value="Metallophos"/>
    <property type="match status" value="1"/>
</dbReference>
<keyword evidence="7" id="KW-1185">Reference proteome</keyword>
<organism evidence="6 7">
    <name type="scientific">Lentilactobacillus fungorum</name>
    <dbReference type="NCBI Taxonomy" id="2201250"/>
    <lineage>
        <taxon>Bacteria</taxon>
        <taxon>Bacillati</taxon>
        <taxon>Bacillota</taxon>
        <taxon>Bacilli</taxon>
        <taxon>Lactobacillales</taxon>
        <taxon>Lactobacillaceae</taxon>
        <taxon>Lentilactobacillus</taxon>
    </lineage>
</organism>
<dbReference type="SUPFAM" id="SSF56300">
    <property type="entry name" value="Metallo-dependent phosphatases"/>
    <property type="match status" value="1"/>
</dbReference>
<dbReference type="InterPro" id="IPR050884">
    <property type="entry name" value="CNP_phosphodiesterase-III"/>
</dbReference>
<keyword evidence="3" id="KW-0408">Iron</keyword>
<sequence>MLRPLIMMAYKIVQITDTHLTPAGAQPANHQQLDPAEKLQAVFDDIYTTNVNPDLVVMTGDLIHEGHAEDYQHLRHILGQEQERLMAPIKVILGNHDRTRAFYDGYLKQPYRSRYYYKIVSAEWDFYFLDTKCGDLEQGYIDHAQLDWLQAHLTHSAKPALIFMHHPLLGAPLTNMAYSILQNGDDLMRVIHGSNVQAIFSGHVHFANTYEIGDILNIVADSTAYHINCANPHEHFVVDATAYNVIHLGDQGIGVEQRPLRLGTKTINTFKIPNTNFLDRGLIMNEINRVLS</sequence>
<evidence type="ECO:0000256" key="2">
    <source>
        <dbReference type="ARBA" id="ARBA00022801"/>
    </source>
</evidence>
<accession>A0ABQ3W4G0</accession>
<dbReference type="RefSeq" id="WP_373300215.1">
    <property type="nucleotide sequence ID" value="NZ_BNJR01000017.1"/>
</dbReference>
<keyword evidence="1" id="KW-0479">Metal-binding</keyword>
<dbReference type="Proteomes" id="UP000604765">
    <property type="component" value="Unassembled WGS sequence"/>
</dbReference>
<dbReference type="PANTHER" id="PTHR42988">
    <property type="entry name" value="PHOSPHOHYDROLASE"/>
    <property type="match status" value="1"/>
</dbReference>
<dbReference type="PANTHER" id="PTHR42988:SF2">
    <property type="entry name" value="CYCLIC NUCLEOTIDE PHOSPHODIESTERASE CBUA0032-RELATED"/>
    <property type="match status" value="1"/>
</dbReference>
<dbReference type="EMBL" id="BNJR01000017">
    <property type="protein sequence ID" value="GHP14884.1"/>
    <property type="molecule type" value="Genomic_DNA"/>
</dbReference>
<proteinExistence type="inferred from homology"/>
<comment type="similarity">
    <text evidence="4">Belongs to the cyclic nucleotide phosphodiesterase class-III family.</text>
</comment>
<reference evidence="6 7" key="1">
    <citation type="journal article" date="2021" name="Int. J. Syst. Evol. Microbiol.">
        <title>Lentilactobacillus fungorum sp. nov., isolated from spent mushroom substrates.</title>
        <authorList>
            <person name="Tohno M."/>
            <person name="Tanizawa Y."/>
            <person name="Kojima Y."/>
            <person name="Sakamoto M."/>
            <person name="Ohkuma M."/>
            <person name="Kobayashi H."/>
        </authorList>
    </citation>
    <scope>NUCLEOTIDE SEQUENCE [LARGE SCALE GENOMIC DNA]</scope>
    <source>
        <strain evidence="6 7">YK48G</strain>
    </source>
</reference>
<protein>
    <submittedName>
        <fullName evidence="6">3',5'-cyclic-nucleotide phosphodiesterase</fullName>
    </submittedName>
</protein>
<evidence type="ECO:0000256" key="4">
    <source>
        <dbReference type="ARBA" id="ARBA00025742"/>
    </source>
</evidence>
<evidence type="ECO:0000256" key="3">
    <source>
        <dbReference type="ARBA" id="ARBA00023004"/>
    </source>
</evidence>
<gene>
    <name evidence="6" type="ORF">YK48G_23090</name>
</gene>
<name>A0ABQ3W4G0_9LACO</name>
<evidence type="ECO:0000313" key="7">
    <source>
        <dbReference type="Proteomes" id="UP000604765"/>
    </source>
</evidence>
<evidence type="ECO:0000259" key="5">
    <source>
        <dbReference type="Pfam" id="PF00149"/>
    </source>
</evidence>
<dbReference type="InterPro" id="IPR029052">
    <property type="entry name" value="Metallo-depent_PP-like"/>
</dbReference>
<dbReference type="InterPro" id="IPR004843">
    <property type="entry name" value="Calcineurin-like_PHP"/>
</dbReference>
<evidence type="ECO:0000256" key="1">
    <source>
        <dbReference type="ARBA" id="ARBA00022723"/>
    </source>
</evidence>
<dbReference type="Gene3D" id="3.60.21.10">
    <property type="match status" value="1"/>
</dbReference>
<comment type="caution">
    <text evidence="6">The sequence shown here is derived from an EMBL/GenBank/DDBJ whole genome shotgun (WGS) entry which is preliminary data.</text>
</comment>
<evidence type="ECO:0000313" key="6">
    <source>
        <dbReference type="EMBL" id="GHP14884.1"/>
    </source>
</evidence>